<gene>
    <name evidence="2" type="ORF">DM860_014427</name>
</gene>
<dbReference type="EMBL" id="NQVE01000088">
    <property type="protein sequence ID" value="RAL49209.1"/>
    <property type="molecule type" value="Genomic_DNA"/>
</dbReference>
<feature type="compositionally biased region" description="Acidic residues" evidence="1">
    <location>
        <begin position="64"/>
        <end position="82"/>
    </location>
</feature>
<dbReference type="AlphaFoldDB" id="A0A328DXW7"/>
<comment type="caution">
    <text evidence="2">The sequence shown here is derived from an EMBL/GenBank/DDBJ whole genome shotgun (WGS) entry which is preliminary data.</text>
</comment>
<organism evidence="2 3">
    <name type="scientific">Cuscuta australis</name>
    <dbReference type="NCBI Taxonomy" id="267555"/>
    <lineage>
        <taxon>Eukaryota</taxon>
        <taxon>Viridiplantae</taxon>
        <taxon>Streptophyta</taxon>
        <taxon>Embryophyta</taxon>
        <taxon>Tracheophyta</taxon>
        <taxon>Spermatophyta</taxon>
        <taxon>Magnoliopsida</taxon>
        <taxon>eudicotyledons</taxon>
        <taxon>Gunneridae</taxon>
        <taxon>Pentapetalae</taxon>
        <taxon>asterids</taxon>
        <taxon>lamiids</taxon>
        <taxon>Solanales</taxon>
        <taxon>Convolvulaceae</taxon>
        <taxon>Cuscuteae</taxon>
        <taxon>Cuscuta</taxon>
        <taxon>Cuscuta subgen. Grammica</taxon>
        <taxon>Cuscuta sect. Cleistogrammica</taxon>
    </lineage>
</organism>
<name>A0A328DXW7_9ASTE</name>
<evidence type="ECO:0000256" key="1">
    <source>
        <dbReference type="SAM" id="MobiDB-lite"/>
    </source>
</evidence>
<sequence length="266" mass="30157">MSRSRDDADAGYNNPIGNTSTIEMDASVSPPTTSHKPLHCGASIARSIFIIINPDVDSLIYESDPQDNELDDKGEEDVDKEEDNPLERNQHLYVDPNGPKMLGQRHDIFTSESSRWDHHISSHMVRQAFVCRATRLYNRFTYNQCNVRVVHKKHPNELITYWHKNCSTPCRLPDLCLHPRLGRGTKKSPQPRSRHRLVAEVSPPLEPTHTRHSLSLKDTAATGRGLVRHPLSALRSRAALRSRHRPQIDAAGSRRSTPLVRGDHSR</sequence>
<evidence type="ECO:0000313" key="2">
    <source>
        <dbReference type="EMBL" id="RAL49209.1"/>
    </source>
</evidence>
<accession>A0A328DXW7</accession>
<proteinExistence type="predicted"/>
<feature type="region of interest" description="Disordered" evidence="1">
    <location>
        <begin position="1"/>
        <end position="35"/>
    </location>
</feature>
<feature type="region of interest" description="Disordered" evidence="1">
    <location>
        <begin position="182"/>
        <end position="212"/>
    </location>
</feature>
<reference evidence="2 3" key="1">
    <citation type="submission" date="2018-06" db="EMBL/GenBank/DDBJ databases">
        <title>The Genome of Cuscuta australis (Dodder) Provides Insight into the Evolution of Plant Parasitism.</title>
        <authorList>
            <person name="Liu H."/>
        </authorList>
    </citation>
    <scope>NUCLEOTIDE SEQUENCE [LARGE SCALE GENOMIC DNA]</scope>
    <source>
        <strain evidence="3">cv. Yunnan</strain>
        <tissue evidence="2">Vines</tissue>
    </source>
</reference>
<protein>
    <submittedName>
        <fullName evidence="2">Uncharacterized protein</fullName>
    </submittedName>
</protein>
<dbReference type="Proteomes" id="UP000249390">
    <property type="component" value="Unassembled WGS sequence"/>
</dbReference>
<evidence type="ECO:0000313" key="3">
    <source>
        <dbReference type="Proteomes" id="UP000249390"/>
    </source>
</evidence>
<feature type="region of interest" description="Disordered" evidence="1">
    <location>
        <begin position="61"/>
        <end position="100"/>
    </location>
</feature>
<keyword evidence="3" id="KW-1185">Reference proteome</keyword>
<feature type="region of interest" description="Disordered" evidence="1">
    <location>
        <begin position="237"/>
        <end position="266"/>
    </location>
</feature>